<dbReference type="InterPro" id="IPR018784">
    <property type="entry name" value="LLPH-like"/>
</dbReference>
<dbReference type="Proteomes" id="UP001187531">
    <property type="component" value="Unassembled WGS sequence"/>
</dbReference>
<dbReference type="GO" id="GO:0005730">
    <property type="term" value="C:nucleolus"/>
    <property type="evidence" value="ECO:0007669"/>
    <property type="project" value="TreeGrafter"/>
</dbReference>
<name>A0AA88IGQ9_ARTSF</name>
<dbReference type="GO" id="GO:0001099">
    <property type="term" value="F:basal RNA polymerase II transcription machinery binding"/>
    <property type="evidence" value="ECO:0007669"/>
    <property type="project" value="TreeGrafter"/>
</dbReference>
<gene>
    <name evidence="3" type="ORF">QYM36_000807</name>
</gene>
<keyword evidence="4" id="KW-1185">Reference proteome</keyword>
<dbReference type="EMBL" id="JAVRJZ010000002">
    <property type="protein sequence ID" value="KAK2726486.1"/>
    <property type="molecule type" value="Genomic_DNA"/>
</dbReference>
<comment type="similarity">
    <text evidence="1">Belongs to the learning-associated protein family.</text>
</comment>
<accession>A0AA88IGQ9</accession>
<feature type="compositionally biased region" description="Basic residues" evidence="2">
    <location>
        <begin position="116"/>
        <end position="136"/>
    </location>
</feature>
<feature type="compositionally biased region" description="Basic and acidic residues" evidence="2">
    <location>
        <begin position="73"/>
        <end position="98"/>
    </location>
</feature>
<evidence type="ECO:0000313" key="3">
    <source>
        <dbReference type="EMBL" id="KAK2726486.1"/>
    </source>
</evidence>
<sequence length="148" mass="17328">MKISIKNPGPEHTLLRQAYCQGILIYNIKMAKSLRSKWKQKMKAVKRVRYDAKATETLKKILAIQQIREQEEEAKKDAEMKEKEPTSTEKMDVEKDIYNVKTMRNSKNQYPEWITKKQKRHVSAKALKKKKAKGKKLAANPIWKKAIS</sequence>
<comment type="caution">
    <text evidence="3">The sequence shown here is derived from an EMBL/GenBank/DDBJ whole genome shotgun (WGS) entry which is preliminary data.</text>
</comment>
<proteinExistence type="inferred from homology"/>
<dbReference type="AlphaFoldDB" id="A0AA88IGQ9"/>
<dbReference type="Pfam" id="PF10169">
    <property type="entry name" value="LLPH"/>
    <property type="match status" value="1"/>
</dbReference>
<evidence type="ECO:0000313" key="4">
    <source>
        <dbReference type="Proteomes" id="UP001187531"/>
    </source>
</evidence>
<protein>
    <submittedName>
        <fullName evidence="3">Uncharacterized protein</fullName>
    </submittedName>
</protein>
<evidence type="ECO:0000256" key="2">
    <source>
        <dbReference type="SAM" id="MobiDB-lite"/>
    </source>
</evidence>
<reference evidence="3" key="1">
    <citation type="submission" date="2023-07" db="EMBL/GenBank/DDBJ databases">
        <title>Chromosome-level genome assembly of Artemia franciscana.</title>
        <authorList>
            <person name="Jo E."/>
        </authorList>
    </citation>
    <scope>NUCLEOTIDE SEQUENCE</scope>
    <source>
        <tissue evidence="3">Whole body</tissue>
    </source>
</reference>
<evidence type="ECO:0000256" key="1">
    <source>
        <dbReference type="ARBA" id="ARBA00034118"/>
    </source>
</evidence>
<dbReference type="GO" id="GO:0003723">
    <property type="term" value="F:RNA binding"/>
    <property type="evidence" value="ECO:0007669"/>
    <property type="project" value="TreeGrafter"/>
</dbReference>
<organism evidence="3 4">
    <name type="scientific">Artemia franciscana</name>
    <name type="common">Brine shrimp</name>
    <name type="synonym">Artemia sanfranciscana</name>
    <dbReference type="NCBI Taxonomy" id="6661"/>
    <lineage>
        <taxon>Eukaryota</taxon>
        <taxon>Metazoa</taxon>
        <taxon>Ecdysozoa</taxon>
        <taxon>Arthropoda</taxon>
        <taxon>Crustacea</taxon>
        <taxon>Branchiopoda</taxon>
        <taxon>Anostraca</taxon>
        <taxon>Artemiidae</taxon>
        <taxon>Artemia</taxon>
    </lineage>
</organism>
<dbReference type="PANTHER" id="PTHR34253:SF1">
    <property type="entry name" value="PROTEIN LLP HOMOLOG"/>
    <property type="match status" value="1"/>
</dbReference>
<dbReference type="PANTHER" id="PTHR34253">
    <property type="entry name" value="PROTEIN LLP HOMOLOG"/>
    <property type="match status" value="1"/>
</dbReference>
<feature type="region of interest" description="Disordered" evidence="2">
    <location>
        <begin position="71"/>
        <end position="140"/>
    </location>
</feature>
<dbReference type="GO" id="GO:0097484">
    <property type="term" value="P:dendrite extension"/>
    <property type="evidence" value="ECO:0007669"/>
    <property type="project" value="TreeGrafter"/>
</dbReference>